<evidence type="ECO:0000256" key="1">
    <source>
        <dbReference type="SAM" id="MobiDB-lite"/>
    </source>
</evidence>
<dbReference type="Proteomes" id="UP000789572">
    <property type="component" value="Unassembled WGS sequence"/>
</dbReference>
<keyword evidence="3" id="KW-1185">Reference proteome</keyword>
<evidence type="ECO:0000313" key="2">
    <source>
        <dbReference type="EMBL" id="CAG8519991.1"/>
    </source>
</evidence>
<reference evidence="2" key="1">
    <citation type="submission" date="2021-06" db="EMBL/GenBank/DDBJ databases">
        <authorList>
            <person name="Kallberg Y."/>
            <person name="Tangrot J."/>
            <person name="Rosling A."/>
        </authorList>
    </citation>
    <scope>NUCLEOTIDE SEQUENCE</scope>
    <source>
        <strain evidence="2">IA702</strain>
    </source>
</reference>
<sequence>MPKIYEEAGLVFKFYSSDLDEPPHVHVEYKEGGTMKEKLVKNNQPIMYPAEKVETYPLIVGVECTKEEITAFLEDGRKKFIAGKVDCPANNPNVKGLEKDEIKAAVKEGETKQKEVKEEIKQLERERKDILAGSDADKADKAKEKLEAKEEKVKELQEIETNLSDLKVVEKGGWKAQLPNKLSWTNGL</sequence>
<feature type="region of interest" description="Disordered" evidence="1">
    <location>
        <begin position="127"/>
        <end position="147"/>
    </location>
</feature>
<dbReference type="InterPro" id="IPR025427">
    <property type="entry name" value="DUF4160"/>
</dbReference>
<proteinExistence type="predicted"/>
<organism evidence="2 3">
    <name type="scientific">Paraglomus occultum</name>
    <dbReference type="NCBI Taxonomy" id="144539"/>
    <lineage>
        <taxon>Eukaryota</taxon>
        <taxon>Fungi</taxon>
        <taxon>Fungi incertae sedis</taxon>
        <taxon>Mucoromycota</taxon>
        <taxon>Glomeromycotina</taxon>
        <taxon>Glomeromycetes</taxon>
        <taxon>Paraglomerales</taxon>
        <taxon>Paraglomeraceae</taxon>
        <taxon>Paraglomus</taxon>
    </lineage>
</organism>
<accession>A0A9N9A7Q7</accession>
<dbReference type="Pfam" id="PF13711">
    <property type="entry name" value="DUF4160"/>
    <property type="match status" value="1"/>
</dbReference>
<evidence type="ECO:0000313" key="3">
    <source>
        <dbReference type="Proteomes" id="UP000789572"/>
    </source>
</evidence>
<comment type="caution">
    <text evidence="2">The sequence shown here is derived from an EMBL/GenBank/DDBJ whole genome shotgun (WGS) entry which is preliminary data.</text>
</comment>
<dbReference type="EMBL" id="CAJVPJ010000393">
    <property type="protein sequence ID" value="CAG8519991.1"/>
    <property type="molecule type" value="Genomic_DNA"/>
</dbReference>
<dbReference type="OrthoDB" id="2431078at2759"/>
<name>A0A9N9A7Q7_9GLOM</name>
<dbReference type="AlphaFoldDB" id="A0A9N9A7Q7"/>
<gene>
    <name evidence="2" type="ORF">POCULU_LOCUS3520</name>
</gene>
<protein>
    <submittedName>
        <fullName evidence="2">10722_t:CDS:1</fullName>
    </submittedName>
</protein>